<sequence length="339" mass="37320">MDHHCPWTGNCVSMTTFPHFLRFLLFTNLSLGLLLHQTYLRLSSLYADRHLPAYLGPSLPSLVGLAVLSFFASGTAFALLVLLVTTARSCLLNRTMIEEWELERHDAVLARLAADPTTTTSDYWGADGDARVLTHALSRVEFPYDVGFFANVAQAMGTANPLAWFFPLTGGPTVATAAADPPGGGGGGGAGWEWEENGFNDLPGLWPPPDPEKLRRAQAGWPAAAKAKEEGGEDEMAYYRGVQQTAEETKAAFRRRQEADFQRRGGLLAELEETEELFEGSPVWTNSEGDRLWDYGVDEEVERHDAPVGGGDEDEDEDDVPIAELIRRRRAHARQEDDG</sequence>
<comment type="domain">
    <text evidence="10">The DHHC domain is required for palmitoyltransferase activity.</text>
</comment>
<feature type="compositionally biased region" description="Acidic residues" evidence="11">
    <location>
        <begin position="311"/>
        <end position="321"/>
    </location>
</feature>
<dbReference type="EC" id="2.3.1.225" evidence="10"/>
<reference evidence="13" key="1">
    <citation type="submission" date="2023-06" db="EMBL/GenBank/DDBJ databases">
        <title>Genome-scale phylogeny and comparative genomics of the fungal order Sordariales.</title>
        <authorList>
            <consortium name="Lawrence Berkeley National Laboratory"/>
            <person name="Hensen N."/>
            <person name="Bonometti L."/>
            <person name="Westerberg I."/>
            <person name="Brannstrom I.O."/>
            <person name="Guillou S."/>
            <person name="Cros-Aarteil S."/>
            <person name="Calhoun S."/>
            <person name="Haridas S."/>
            <person name="Kuo A."/>
            <person name="Mondo S."/>
            <person name="Pangilinan J."/>
            <person name="Riley R."/>
            <person name="LaButti K."/>
            <person name="Andreopoulos B."/>
            <person name="Lipzen A."/>
            <person name="Chen C."/>
            <person name="Yanf M."/>
            <person name="Daum C."/>
            <person name="Ng V."/>
            <person name="Clum A."/>
            <person name="Steindorff A."/>
            <person name="Ohm R."/>
            <person name="Martin F."/>
            <person name="Silar P."/>
            <person name="Natvig D."/>
            <person name="Lalanne C."/>
            <person name="Gautier V."/>
            <person name="Ament-velasquez S.L."/>
            <person name="Kruys A."/>
            <person name="Hutchinson M.I."/>
            <person name="Powell A.J."/>
            <person name="Barry K."/>
            <person name="Miller A.N."/>
            <person name="Grigoriev I.V."/>
            <person name="Debuchy R."/>
            <person name="Gladieux P."/>
            <person name="Thoren M.H."/>
            <person name="Johannesson H."/>
        </authorList>
    </citation>
    <scope>NUCLEOTIDE SEQUENCE</scope>
    <source>
        <strain evidence="13">SMH3187-1</strain>
    </source>
</reference>
<keyword evidence="6" id="KW-0564">Palmitate</keyword>
<evidence type="ECO:0000256" key="9">
    <source>
        <dbReference type="ARBA" id="ARBA00048048"/>
    </source>
</evidence>
<evidence type="ECO:0000313" key="14">
    <source>
        <dbReference type="Proteomes" id="UP001172155"/>
    </source>
</evidence>
<proteinExistence type="inferred from homology"/>
<keyword evidence="7" id="KW-0449">Lipoprotein</keyword>
<name>A0AA40KAG4_9PEZI</name>
<feature type="domain" description="Palmitoyltransferase DHHC" evidence="12">
    <location>
        <begin position="1"/>
        <end position="101"/>
    </location>
</feature>
<dbReference type="EMBL" id="JAUKUD010000002">
    <property type="protein sequence ID" value="KAK0751457.1"/>
    <property type="molecule type" value="Genomic_DNA"/>
</dbReference>
<dbReference type="AlphaFoldDB" id="A0AA40KAG4"/>
<dbReference type="InterPro" id="IPR001594">
    <property type="entry name" value="Palmitoyltrfase_DHHC"/>
</dbReference>
<dbReference type="Proteomes" id="UP001172155">
    <property type="component" value="Unassembled WGS sequence"/>
</dbReference>
<evidence type="ECO:0000313" key="13">
    <source>
        <dbReference type="EMBL" id="KAK0751457.1"/>
    </source>
</evidence>
<organism evidence="13 14">
    <name type="scientific">Schizothecium vesticola</name>
    <dbReference type="NCBI Taxonomy" id="314040"/>
    <lineage>
        <taxon>Eukaryota</taxon>
        <taxon>Fungi</taxon>
        <taxon>Dikarya</taxon>
        <taxon>Ascomycota</taxon>
        <taxon>Pezizomycotina</taxon>
        <taxon>Sordariomycetes</taxon>
        <taxon>Sordariomycetidae</taxon>
        <taxon>Sordariales</taxon>
        <taxon>Schizotheciaceae</taxon>
        <taxon>Schizothecium</taxon>
    </lineage>
</organism>
<dbReference type="InterPro" id="IPR039859">
    <property type="entry name" value="PFA4/ZDH16/20/ERF2-like"/>
</dbReference>
<dbReference type="Pfam" id="PF01529">
    <property type="entry name" value="DHHC"/>
    <property type="match status" value="1"/>
</dbReference>
<evidence type="ECO:0000256" key="1">
    <source>
        <dbReference type="ARBA" id="ARBA00004141"/>
    </source>
</evidence>
<keyword evidence="3 10" id="KW-0812">Transmembrane</keyword>
<evidence type="ECO:0000256" key="10">
    <source>
        <dbReference type="RuleBase" id="RU079119"/>
    </source>
</evidence>
<keyword evidence="5 10" id="KW-0472">Membrane</keyword>
<evidence type="ECO:0000256" key="4">
    <source>
        <dbReference type="ARBA" id="ARBA00022989"/>
    </source>
</evidence>
<comment type="subcellular location">
    <subcellularLocation>
        <location evidence="1">Membrane</location>
        <topology evidence="1">Multi-pass membrane protein</topology>
    </subcellularLocation>
</comment>
<evidence type="ECO:0000256" key="3">
    <source>
        <dbReference type="ARBA" id="ARBA00022692"/>
    </source>
</evidence>
<comment type="similarity">
    <text evidence="10">Belongs to the DHHC palmitoyltransferase family.</text>
</comment>
<dbReference type="GO" id="GO:0016020">
    <property type="term" value="C:membrane"/>
    <property type="evidence" value="ECO:0007669"/>
    <property type="project" value="UniProtKB-SubCell"/>
</dbReference>
<feature type="transmembrane region" description="Helical" evidence="10">
    <location>
        <begin position="20"/>
        <end position="39"/>
    </location>
</feature>
<evidence type="ECO:0000259" key="12">
    <source>
        <dbReference type="Pfam" id="PF01529"/>
    </source>
</evidence>
<evidence type="ECO:0000256" key="6">
    <source>
        <dbReference type="ARBA" id="ARBA00023139"/>
    </source>
</evidence>
<gene>
    <name evidence="13" type="ORF">B0T18DRAFT_402532</name>
</gene>
<dbReference type="PANTHER" id="PTHR12246">
    <property type="entry name" value="PALMITOYLTRANSFERASE ZDHHC16"/>
    <property type="match status" value="1"/>
</dbReference>
<evidence type="ECO:0000256" key="11">
    <source>
        <dbReference type="SAM" id="MobiDB-lite"/>
    </source>
</evidence>
<feature type="transmembrane region" description="Helical" evidence="10">
    <location>
        <begin position="59"/>
        <end position="84"/>
    </location>
</feature>
<dbReference type="GO" id="GO:0019706">
    <property type="term" value="F:protein-cysteine S-palmitoyltransferase activity"/>
    <property type="evidence" value="ECO:0007669"/>
    <property type="project" value="UniProtKB-EC"/>
</dbReference>
<evidence type="ECO:0000256" key="5">
    <source>
        <dbReference type="ARBA" id="ARBA00023136"/>
    </source>
</evidence>
<accession>A0AA40KAG4</accession>
<protein>
    <recommendedName>
        <fullName evidence="10">Palmitoyltransferase</fullName>
        <ecNumber evidence="10">2.3.1.225</ecNumber>
    </recommendedName>
</protein>
<comment type="caution">
    <text evidence="13">The sequence shown here is derived from an EMBL/GenBank/DDBJ whole genome shotgun (WGS) entry which is preliminary data.</text>
</comment>
<evidence type="ECO:0000256" key="8">
    <source>
        <dbReference type="ARBA" id="ARBA00023315"/>
    </source>
</evidence>
<comment type="catalytic activity">
    <reaction evidence="9 10">
        <text>L-cysteinyl-[protein] + hexadecanoyl-CoA = S-hexadecanoyl-L-cysteinyl-[protein] + CoA</text>
        <dbReference type="Rhea" id="RHEA:36683"/>
        <dbReference type="Rhea" id="RHEA-COMP:10131"/>
        <dbReference type="Rhea" id="RHEA-COMP:11032"/>
        <dbReference type="ChEBI" id="CHEBI:29950"/>
        <dbReference type="ChEBI" id="CHEBI:57287"/>
        <dbReference type="ChEBI" id="CHEBI:57379"/>
        <dbReference type="ChEBI" id="CHEBI:74151"/>
        <dbReference type="EC" id="2.3.1.225"/>
    </reaction>
</comment>
<dbReference type="PROSITE" id="PS50216">
    <property type="entry name" value="DHHC"/>
    <property type="match status" value="1"/>
</dbReference>
<feature type="region of interest" description="Disordered" evidence="11">
    <location>
        <begin position="299"/>
        <end position="322"/>
    </location>
</feature>
<evidence type="ECO:0000256" key="2">
    <source>
        <dbReference type="ARBA" id="ARBA00022679"/>
    </source>
</evidence>
<evidence type="ECO:0000256" key="7">
    <source>
        <dbReference type="ARBA" id="ARBA00023288"/>
    </source>
</evidence>
<keyword evidence="14" id="KW-1185">Reference proteome</keyword>
<keyword evidence="8 10" id="KW-0012">Acyltransferase</keyword>
<keyword evidence="4 10" id="KW-1133">Transmembrane helix</keyword>
<keyword evidence="2 10" id="KW-0808">Transferase</keyword>